<dbReference type="InterPro" id="IPR035093">
    <property type="entry name" value="RelE/ParE_toxin_dom_sf"/>
</dbReference>
<proteinExistence type="inferred from homology"/>
<keyword evidence="4" id="KW-1185">Reference proteome</keyword>
<comment type="caution">
    <text evidence="3">The sequence shown here is derived from an EMBL/GenBank/DDBJ whole genome shotgun (WGS) entry which is preliminary data.</text>
</comment>
<evidence type="ECO:0000256" key="2">
    <source>
        <dbReference type="ARBA" id="ARBA00022649"/>
    </source>
</evidence>
<dbReference type="PANTHER" id="PTHR33755">
    <property type="entry name" value="TOXIN PARE1-RELATED"/>
    <property type="match status" value="1"/>
</dbReference>
<reference evidence="3 4" key="1">
    <citation type="submission" date="2022-02" db="EMBL/GenBank/DDBJ databases">
        <title>Halomonas fukangensis sp. nov., a halophilic bacterium isolated from a bulk soil of Kalidium foliatum at Fukang.</title>
        <authorList>
            <person name="Huang Y."/>
        </authorList>
    </citation>
    <scope>NUCLEOTIDE SEQUENCE [LARGE SCALE GENOMIC DNA]</scope>
    <source>
        <strain evidence="3 4">EGI 63088</strain>
    </source>
</reference>
<dbReference type="RefSeq" id="WP_240570083.1">
    <property type="nucleotide sequence ID" value="NZ_JAKVPY010000052.1"/>
</dbReference>
<name>A0ABS9S0C1_9GAMM</name>
<organism evidence="3 4">
    <name type="scientific">Halomonas flagellata</name>
    <dbReference type="NCBI Taxonomy" id="2920385"/>
    <lineage>
        <taxon>Bacteria</taxon>
        <taxon>Pseudomonadati</taxon>
        <taxon>Pseudomonadota</taxon>
        <taxon>Gammaproteobacteria</taxon>
        <taxon>Oceanospirillales</taxon>
        <taxon>Halomonadaceae</taxon>
        <taxon>Halomonas</taxon>
    </lineage>
</organism>
<evidence type="ECO:0000313" key="4">
    <source>
        <dbReference type="Proteomes" id="UP001202117"/>
    </source>
</evidence>
<accession>A0ABS9S0C1</accession>
<comment type="similarity">
    <text evidence="1">Belongs to the RelE toxin family.</text>
</comment>
<evidence type="ECO:0000256" key="1">
    <source>
        <dbReference type="ARBA" id="ARBA00006226"/>
    </source>
</evidence>
<sequence length="91" mass="10584">MLPVDWRPQARQSLWAILDYLGDRNPYAAETLYRTIEETAEALPQHPYLYRPGRVAGTREAVVHPNYLVIYRVAIDHIAIVDVLHARQEYP</sequence>
<dbReference type="InterPro" id="IPR051803">
    <property type="entry name" value="TA_system_RelE-like_toxin"/>
</dbReference>
<dbReference type="InterPro" id="IPR007712">
    <property type="entry name" value="RelE/ParE_toxin"/>
</dbReference>
<protein>
    <submittedName>
        <fullName evidence="3">Type II toxin-antitoxin system RelE/ParE family toxin</fullName>
    </submittedName>
</protein>
<dbReference type="NCBIfam" id="TIGR02385">
    <property type="entry name" value="RelE_StbE"/>
    <property type="match status" value="1"/>
</dbReference>
<dbReference type="Gene3D" id="3.30.2310.20">
    <property type="entry name" value="RelE-like"/>
    <property type="match status" value="1"/>
</dbReference>
<dbReference type="Proteomes" id="UP001202117">
    <property type="component" value="Unassembled WGS sequence"/>
</dbReference>
<dbReference type="Pfam" id="PF05016">
    <property type="entry name" value="ParE_toxin"/>
    <property type="match status" value="1"/>
</dbReference>
<evidence type="ECO:0000313" key="3">
    <source>
        <dbReference type="EMBL" id="MCH4565556.1"/>
    </source>
</evidence>
<dbReference type="EMBL" id="JAKVPY010000052">
    <property type="protein sequence ID" value="MCH4565556.1"/>
    <property type="molecule type" value="Genomic_DNA"/>
</dbReference>
<gene>
    <name evidence="3" type="ORF">MKP05_20875</name>
</gene>
<keyword evidence="2" id="KW-1277">Toxin-antitoxin system</keyword>
<dbReference type="PANTHER" id="PTHR33755:SF6">
    <property type="entry name" value="PLASMID STABILIZATION SYSTEM PROTEIN"/>
    <property type="match status" value="1"/>
</dbReference>